<organism evidence="1">
    <name type="scientific">viral metagenome</name>
    <dbReference type="NCBI Taxonomy" id="1070528"/>
    <lineage>
        <taxon>unclassified sequences</taxon>
        <taxon>metagenomes</taxon>
        <taxon>organismal metagenomes</taxon>
    </lineage>
</organism>
<evidence type="ECO:0000313" key="1">
    <source>
        <dbReference type="EMBL" id="QJA65457.1"/>
    </source>
</evidence>
<reference evidence="1" key="1">
    <citation type="submission" date="2020-03" db="EMBL/GenBank/DDBJ databases">
        <title>The deep terrestrial virosphere.</title>
        <authorList>
            <person name="Holmfeldt K."/>
            <person name="Nilsson E."/>
            <person name="Simone D."/>
            <person name="Lopez-Fernandez M."/>
            <person name="Wu X."/>
            <person name="de Brujin I."/>
            <person name="Lundin D."/>
            <person name="Andersson A."/>
            <person name="Bertilsson S."/>
            <person name="Dopson M."/>
        </authorList>
    </citation>
    <scope>NUCLEOTIDE SEQUENCE</scope>
    <source>
        <strain evidence="1">MM415B00395</strain>
    </source>
</reference>
<proteinExistence type="predicted"/>
<dbReference type="AlphaFoldDB" id="A0A6M3J8M4"/>
<accession>A0A6M3J8M4</accession>
<sequence length="126" mass="14346">MSLFSKWWGPAYYYVKATKAFDAWWAMFWKPTMDVVKMRVEIDVYVCGSEQAAKEKFKEVNGHYPDASGFGGFTAGNQLYLVSAFRKGKVILNPLTVGHEIIEYLDGRYAAVVEADDYVKSSVYDD</sequence>
<dbReference type="EMBL" id="MT141539">
    <property type="protein sequence ID" value="QJA65457.1"/>
    <property type="molecule type" value="Genomic_DNA"/>
</dbReference>
<gene>
    <name evidence="1" type="ORF">MM415B00395_0003</name>
</gene>
<name>A0A6M3J8M4_9ZZZZ</name>
<protein>
    <submittedName>
        <fullName evidence="1">Uncharacterized protein</fullName>
    </submittedName>
</protein>